<accession>A0ABN4ATI6</accession>
<dbReference type="EMBL" id="CP002964">
    <property type="protein sequence ID" value="AFK05700.1"/>
    <property type="molecule type" value="Genomic_DNA"/>
</dbReference>
<geneLocation type="plasmid" evidence="2 3">
    <name>pEMTOL03</name>
</geneLocation>
<sequence>MKIITFIPSGSSARDPDGIGLSKKEESKNTKNKTGLYA</sequence>
<evidence type="ECO:0000256" key="1">
    <source>
        <dbReference type="SAM" id="MobiDB-lite"/>
    </source>
</evidence>
<keyword evidence="2" id="KW-0614">Plasmid</keyword>
<dbReference type="Proteomes" id="UP000002875">
    <property type="component" value="Plasmid pEMTOL03"/>
</dbReference>
<name>A0ABN4ATI6_EMTOG</name>
<keyword evidence="3" id="KW-1185">Reference proteome</keyword>
<reference evidence="2 3" key="1">
    <citation type="submission" date="2011-07" db="EMBL/GenBank/DDBJ databases">
        <title>The complete genome of plasmid 3 of Emticicia oligotrophica DSM 17448.</title>
        <authorList>
            <consortium name="US DOE Joint Genome Institute (JGI-PGF)"/>
            <person name="Lucas S."/>
            <person name="Han J."/>
            <person name="Lapidus A."/>
            <person name="Bruce D."/>
            <person name="Goodwin L."/>
            <person name="Pitluck S."/>
            <person name="Peters L."/>
            <person name="Kyrpides N."/>
            <person name="Mavromatis K."/>
            <person name="Ivanova N."/>
            <person name="Ovchinnikova G."/>
            <person name="Teshima H."/>
            <person name="Detter J.C."/>
            <person name="Tapia R."/>
            <person name="Han C."/>
            <person name="Land M."/>
            <person name="Hauser L."/>
            <person name="Markowitz V."/>
            <person name="Cheng J.-F."/>
            <person name="Hugenholtz P."/>
            <person name="Woyke T."/>
            <person name="Wu D."/>
            <person name="Tindall B."/>
            <person name="Pomrenke H."/>
            <person name="Brambilla E."/>
            <person name="Klenk H.-P."/>
            <person name="Eisen J.A."/>
        </authorList>
    </citation>
    <scope>NUCLEOTIDE SEQUENCE [LARGE SCALE GENOMIC DNA]</scope>
    <source>
        <strain evidence="3">DSM 17448 / GPTSA100-15</strain>
        <plasmid evidence="2 3">pEMTOL03</plasmid>
    </source>
</reference>
<gene>
    <name evidence="2" type="ordered locus">Emtol_0070</name>
</gene>
<organism evidence="2 3">
    <name type="scientific">Emticicia oligotrophica (strain DSM 17448 / CIP 109782 / MTCC 6937 / GPTSA100-15)</name>
    <dbReference type="NCBI Taxonomy" id="929562"/>
    <lineage>
        <taxon>Bacteria</taxon>
        <taxon>Pseudomonadati</taxon>
        <taxon>Bacteroidota</taxon>
        <taxon>Cytophagia</taxon>
        <taxon>Cytophagales</taxon>
        <taxon>Leadbetterellaceae</taxon>
        <taxon>Emticicia</taxon>
    </lineage>
</organism>
<protein>
    <submittedName>
        <fullName evidence="2">Uncharacterized protein</fullName>
    </submittedName>
</protein>
<evidence type="ECO:0000313" key="2">
    <source>
        <dbReference type="EMBL" id="AFK05700.1"/>
    </source>
</evidence>
<evidence type="ECO:0000313" key="3">
    <source>
        <dbReference type="Proteomes" id="UP000002875"/>
    </source>
</evidence>
<proteinExistence type="predicted"/>
<feature type="region of interest" description="Disordered" evidence="1">
    <location>
        <begin position="1"/>
        <end position="38"/>
    </location>
</feature>
<feature type="compositionally biased region" description="Basic and acidic residues" evidence="1">
    <location>
        <begin position="14"/>
        <end position="29"/>
    </location>
</feature>